<evidence type="ECO:0000313" key="3">
    <source>
        <dbReference type="Proteomes" id="UP001198182"/>
    </source>
</evidence>
<dbReference type="PANTHER" id="PTHR11102">
    <property type="entry name" value="SEL-1-LIKE PROTEIN"/>
    <property type="match status" value="1"/>
</dbReference>
<name>A0AAE3EAR0_9FIRM</name>
<feature type="region of interest" description="Disordered" evidence="1">
    <location>
        <begin position="1"/>
        <end position="33"/>
    </location>
</feature>
<sequence>MEEPSEGDNLLGSDTFFEDPELPGEGEAQNRQEEFHADWTERYKLARKYLYGGKNVRQDFPQAFTLFLAEAETGNALAVYDLGRMCADGLGCEAGPETAKDWYRKALTAFLIAERTAEEWQLPYLWYRIGKMYAARLGAEHKVSGTEAAGEENLGRDYASAAAWLSKAVSRNHKYAQYSLAALYYRGQGVKQDFSQAFLLYQRSAEQGNPYASYELAKMFRDGVGTEPDPWQAKEQFEKAFIGFSALEMERMLWVQRMNNIRSAAMEIVANDLIYC</sequence>
<proteinExistence type="predicted"/>
<keyword evidence="3" id="KW-1185">Reference proteome</keyword>
<comment type="caution">
    <text evidence="2">The sequence shown here is derived from an EMBL/GenBank/DDBJ whole genome shotgun (WGS) entry which is preliminary data.</text>
</comment>
<evidence type="ECO:0000313" key="2">
    <source>
        <dbReference type="EMBL" id="MCC2231199.1"/>
    </source>
</evidence>
<dbReference type="InterPro" id="IPR006597">
    <property type="entry name" value="Sel1-like"/>
</dbReference>
<dbReference type="InterPro" id="IPR011990">
    <property type="entry name" value="TPR-like_helical_dom_sf"/>
</dbReference>
<dbReference type="SUPFAM" id="SSF81901">
    <property type="entry name" value="HCP-like"/>
    <property type="match status" value="2"/>
</dbReference>
<dbReference type="InterPro" id="IPR050767">
    <property type="entry name" value="Sel1_AlgK"/>
</dbReference>
<dbReference type="PANTHER" id="PTHR11102:SF160">
    <property type="entry name" value="ERAD-ASSOCIATED E3 UBIQUITIN-PROTEIN LIGASE COMPONENT HRD3"/>
    <property type="match status" value="1"/>
</dbReference>
<organism evidence="2 3">
    <name type="scientific">Hominifimenecus microfluidus</name>
    <dbReference type="NCBI Taxonomy" id="2885348"/>
    <lineage>
        <taxon>Bacteria</taxon>
        <taxon>Bacillati</taxon>
        <taxon>Bacillota</taxon>
        <taxon>Clostridia</taxon>
        <taxon>Lachnospirales</taxon>
        <taxon>Lachnospiraceae</taxon>
        <taxon>Hominifimenecus</taxon>
    </lineage>
</organism>
<dbReference type="EMBL" id="JAJEQR010000024">
    <property type="protein sequence ID" value="MCC2231199.1"/>
    <property type="molecule type" value="Genomic_DNA"/>
</dbReference>
<dbReference type="SMART" id="SM00671">
    <property type="entry name" value="SEL1"/>
    <property type="match status" value="4"/>
</dbReference>
<evidence type="ECO:0000256" key="1">
    <source>
        <dbReference type="SAM" id="MobiDB-lite"/>
    </source>
</evidence>
<dbReference type="Pfam" id="PF08238">
    <property type="entry name" value="Sel1"/>
    <property type="match status" value="5"/>
</dbReference>
<gene>
    <name evidence="2" type="ORF">LKD81_09370</name>
</gene>
<dbReference type="AlphaFoldDB" id="A0AAE3EAR0"/>
<protein>
    <recommendedName>
        <fullName evidence="4">Sel1 repeat family protein</fullName>
    </recommendedName>
</protein>
<reference evidence="2" key="1">
    <citation type="submission" date="2021-10" db="EMBL/GenBank/DDBJ databases">
        <title>Anaerobic single-cell dispensing facilitates the cultivation of human gut bacteria.</title>
        <authorList>
            <person name="Afrizal A."/>
        </authorList>
    </citation>
    <scope>NUCLEOTIDE SEQUENCE</scope>
    <source>
        <strain evidence="2">CLA-AA-H215</strain>
    </source>
</reference>
<dbReference type="Proteomes" id="UP001198182">
    <property type="component" value="Unassembled WGS sequence"/>
</dbReference>
<evidence type="ECO:0008006" key="4">
    <source>
        <dbReference type="Google" id="ProtNLM"/>
    </source>
</evidence>
<dbReference type="Gene3D" id="1.25.40.10">
    <property type="entry name" value="Tetratricopeptide repeat domain"/>
    <property type="match status" value="1"/>
</dbReference>
<accession>A0AAE3EAR0</accession>